<dbReference type="SUPFAM" id="SSF52266">
    <property type="entry name" value="SGNH hydrolase"/>
    <property type="match status" value="1"/>
</dbReference>
<sequence>MIGPGGRGGGRATTQRRRPGTGGPDEAGAATLEWVGVTLVASLVVTMLMLGAPGVASALVGLGQRAVCTVTAPLGGPDCPDVAVAGGAEAAADADPYLDRRWTRADVTRGGLVFLGDSYGSGEGARDYDPATDRTGENTWWEDLQGRTPAPRNMCHRSGNAAFHQVSAHWFAGDNSTFASCSGARTVEYWDETQGNDELAQRESLGEHTSMVVVSMGGNDMQFAAVLMSCAPVGGSSVEDCIGHWTDPQDPQDPASSRWDQNLLDLFGPGPGEGGLGAVYADIRARTGDGAHVVVVGYPLLFDPDYDGIVFSAEEAAWMNRRGAELNERLREHAEHHGFTFVDPTEAFEGHGVGSDDPWILTFGFWGDHRARPPEAYHPTARGQQAVADLIDEHLRSLP</sequence>
<dbReference type="Proteomes" id="UP000662111">
    <property type="component" value="Unassembled WGS sequence"/>
</dbReference>
<dbReference type="Pfam" id="PF13472">
    <property type="entry name" value="Lipase_GDSL_2"/>
    <property type="match status" value="1"/>
</dbReference>
<reference evidence="4" key="1">
    <citation type="journal article" date="2019" name="Int. J. Syst. Evol. Microbiol.">
        <title>The Global Catalogue of Microorganisms (GCM) 10K type strain sequencing project: providing services to taxonomists for standard genome sequencing and annotation.</title>
        <authorList>
            <consortium name="The Broad Institute Genomics Platform"/>
            <consortium name="The Broad Institute Genome Sequencing Center for Infectious Disease"/>
            <person name="Wu L."/>
            <person name="Ma J."/>
        </authorList>
    </citation>
    <scope>NUCLEOTIDE SEQUENCE [LARGE SCALE GENOMIC DNA]</scope>
    <source>
        <strain evidence="4">CGMCC 1.5362</strain>
    </source>
</reference>
<evidence type="ECO:0000256" key="1">
    <source>
        <dbReference type="SAM" id="MobiDB-lite"/>
    </source>
</evidence>
<dbReference type="InterPro" id="IPR037460">
    <property type="entry name" value="SEST-like"/>
</dbReference>
<evidence type="ECO:0000313" key="3">
    <source>
        <dbReference type="EMBL" id="GGK64595.1"/>
    </source>
</evidence>
<feature type="domain" description="SGNH hydrolase-type esterase" evidence="2">
    <location>
        <begin position="114"/>
        <end position="386"/>
    </location>
</feature>
<feature type="compositionally biased region" description="Gly residues" evidence="1">
    <location>
        <begin position="1"/>
        <end position="11"/>
    </location>
</feature>
<dbReference type="InterPro" id="IPR013830">
    <property type="entry name" value="SGNH_hydro"/>
</dbReference>
<dbReference type="PANTHER" id="PTHR37981">
    <property type="entry name" value="LIPASE 2"/>
    <property type="match status" value="1"/>
</dbReference>
<protein>
    <recommendedName>
        <fullName evidence="2">SGNH hydrolase-type esterase domain-containing protein</fullName>
    </recommendedName>
</protein>
<comment type="caution">
    <text evidence="3">The sequence shown here is derived from an EMBL/GenBank/DDBJ whole genome shotgun (WGS) entry which is preliminary data.</text>
</comment>
<proteinExistence type="predicted"/>
<keyword evidence="4" id="KW-1185">Reference proteome</keyword>
<dbReference type="InterPro" id="IPR036514">
    <property type="entry name" value="SGNH_hydro_sf"/>
</dbReference>
<dbReference type="PANTHER" id="PTHR37981:SF1">
    <property type="entry name" value="SGNH HYDROLASE-TYPE ESTERASE DOMAIN-CONTAINING PROTEIN"/>
    <property type="match status" value="1"/>
</dbReference>
<gene>
    <name evidence="3" type="ORF">GCM10011509_11120</name>
</gene>
<evidence type="ECO:0000259" key="2">
    <source>
        <dbReference type="Pfam" id="PF13472"/>
    </source>
</evidence>
<name>A0ABQ2F663_9MICO</name>
<feature type="region of interest" description="Disordered" evidence="1">
    <location>
        <begin position="1"/>
        <end position="27"/>
    </location>
</feature>
<dbReference type="EMBL" id="BMLB01000002">
    <property type="protein sequence ID" value="GGK64595.1"/>
    <property type="molecule type" value="Genomic_DNA"/>
</dbReference>
<accession>A0ABQ2F663</accession>
<dbReference type="RefSeq" id="WP_022920399.1">
    <property type="nucleotide sequence ID" value="NZ_BMLB01000002.1"/>
</dbReference>
<dbReference type="Gene3D" id="3.40.50.1110">
    <property type="entry name" value="SGNH hydrolase"/>
    <property type="match status" value="1"/>
</dbReference>
<evidence type="ECO:0000313" key="4">
    <source>
        <dbReference type="Proteomes" id="UP000662111"/>
    </source>
</evidence>
<dbReference type="CDD" id="cd01823">
    <property type="entry name" value="SEST_like"/>
    <property type="match status" value="1"/>
</dbReference>
<organism evidence="3 4">
    <name type="scientific">Ornithinimicrobium pekingense</name>
    <dbReference type="NCBI Taxonomy" id="384677"/>
    <lineage>
        <taxon>Bacteria</taxon>
        <taxon>Bacillati</taxon>
        <taxon>Actinomycetota</taxon>
        <taxon>Actinomycetes</taxon>
        <taxon>Micrococcales</taxon>
        <taxon>Ornithinimicrobiaceae</taxon>
        <taxon>Ornithinimicrobium</taxon>
    </lineage>
</organism>